<dbReference type="GO" id="GO:0004622">
    <property type="term" value="F:phosphatidylcholine lysophospholipase activity"/>
    <property type="evidence" value="ECO:0007669"/>
    <property type="project" value="TreeGrafter"/>
</dbReference>
<name>A0A1G1XSK0_9BACT</name>
<dbReference type="PANTHER" id="PTHR30383">
    <property type="entry name" value="THIOESTERASE 1/PROTEASE 1/LYSOPHOSPHOLIPASE L1"/>
    <property type="match status" value="1"/>
</dbReference>
<dbReference type="PANTHER" id="PTHR30383:SF5">
    <property type="entry name" value="SGNH HYDROLASE-TYPE ESTERASE DOMAIN-CONTAINING PROTEIN"/>
    <property type="match status" value="1"/>
</dbReference>
<evidence type="ECO:0000313" key="3">
    <source>
        <dbReference type="Proteomes" id="UP000176498"/>
    </source>
</evidence>
<proteinExistence type="predicted"/>
<comment type="caution">
    <text evidence="2">The sequence shown here is derived from an EMBL/GenBank/DDBJ whole genome shotgun (WGS) entry which is preliminary data.</text>
</comment>
<accession>A0A1G1XSK0</accession>
<sequence>MTITDKWAFSPNKNKYMHRILIFGDSITYGAWDKEGGWVARLRKYVDEKIFVDPNYYNIILNLGISGNNSTDILKRFEFELQQRIKEEGETVIIFAFGTNDAQLFNGKFRTEPEQFKENLQKLLDSSRKYTDKIFFVGLFPVDESRSAPIAWHKEKFYKNENVRNNNEIIRNFCDQNKLVFIEIFENFINLDCRSLLDDGVHPTSEGHEKMFEIIKESLIKNKII</sequence>
<feature type="domain" description="SGNH hydrolase-type esterase" evidence="1">
    <location>
        <begin position="22"/>
        <end position="209"/>
    </location>
</feature>
<reference evidence="2 3" key="1">
    <citation type="journal article" date="2016" name="Nat. Commun.">
        <title>Thousands of microbial genomes shed light on interconnected biogeochemical processes in an aquifer system.</title>
        <authorList>
            <person name="Anantharaman K."/>
            <person name="Brown C.T."/>
            <person name="Hug L.A."/>
            <person name="Sharon I."/>
            <person name="Castelle C.J."/>
            <person name="Probst A.J."/>
            <person name="Thomas B.C."/>
            <person name="Singh A."/>
            <person name="Wilkins M.J."/>
            <person name="Karaoz U."/>
            <person name="Brodie E.L."/>
            <person name="Williams K.H."/>
            <person name="Hubbard S.S."/>
            <person name="Banfield J.F."/>
        </authorList>
    </citation>
    <scope>NUCLEOTIDE SEQUENCE [LARGE SCALE GENOMIC DNA]</scope>
</reference>
<evidence type="ECO:0000259" key="1">
    <source>
        <dbReference type="Pfam" id="PF13472"/>
    </source>
</evidence>
<dbReference type="SUPFAM" id="SSF52266">
    <property type="entry name" value="SGNH hydrolase"/>
    <property type="match status" value="1"/>
</dbReference>
<dbReference type="EMBL" id="MHHZ01000005">
    <property type="protein sequence ID" value="OGY42297.1"/>
    <property type="molecule type" value="Genomic_DNA"/>
</dbReference>
<evidence type="ECO:0000313" key="2">
    <source>
        <dbReference type="EMBL" id="OGY42297.1"/>
    </source>
</evidence>
<dbReference type="InterPro" id="IPR036514">
    <property type="entry name" value="SGNH_hydro_sf"/>
</dbReference>
<dbReference type="Pfam" id="PF13472">
    <property type="entry name" value="Lipase_GDSL_2"/>
    <property type="match status" value="1"/>
</dbReference>
<dbReference type="InterPro" id="IPR013830">
    <property type="entry name" value="SGNH_hydro"/>
</dbReference>
<dbReference type="Proteomes" id="UP000176498">
    <property type="component" value="Unassembled WGS sequence"/>
</dbReference>
<dbReference type="AlphaFoldDB" id="A0A1G1XSK0"/>
<protein>
    <recommendedName>
        <fullName evidence="1">SGNH hydrolase-type esterase domain-containing protein</fullName>
    </recommendedName>
</protein>
<organism evidence="2 3">
    <name type="scientific">Candidatus Buchananbacteria bacterium RBG_13_36_9</name>
    <dbReference type="NCBI Taxonomy" id="1797530"/>
    <lineage>
        <taxon>Bacteria</taxon>
        <taxon>Candidatus Buchananiibacteriota</taxon>
    </lineage>
</organism>
<dbReference type="Gene3D" id="3.40.50.1110">
    <property type="entry name" value="SGNH hydrolase"/>
    <property type="match status" value="1"/>
</dbReference>
<gene>
    <name evidence="2" type="ORF">A2Y82_04870</name>
</gene>
<dbReference type="InterPro" id="IPR051532">
    <property type="entry name" value="Ester_Hydrolysis_Enzymes"/>
</dbReference>